<dbReference type="Gene3D" id="1.10.1200.10">
    <property type="entry name" value="ACP-like"/>
    <property type="match status" value="2"/>
</dbReference>
<dbReference type="Gene3D" id="3.40.50.12780">
    <property type="entry name" value="N-terminal domain of ligase-like"/>
    <property type="match status" value="2"/>
</dbReference>
<dbReference type="PROSITE" id="PS00012">
    <property type="entry name" value="PHOSPHOPANTETHEINE"/>
    <property type="match status" value="1"/>
</dbReference>
<dbReference type="SUPFAM" id="SSF56801">
    <property type="entry name" value="Acetyl-CoA synthetase-like"/>
    <property type="match status" value="2"/>
</dbReference>
<dbReference type="InterPro" id="IPR042099">
    <property type="entry name" value="ANL_N_sf"/>
</dbReference>
<dbReference type="PANTHER" id="PTHR45527">
    <property type="entry name" value="NONRIBOSOMAL PEPTIDE SYNTHETASE"/>
    <property type="match status" value="1"/>
</dbReference>
<dbReference type="PROSITE" id="PS00455">
    <property type="entry name" value="AMP_BINDING"/>
    <property type="match status" value="1"/>
</dbReference>
<dbReference type="Gene3D" id="3.30.559.10">
    <property type="entry name" value="Chloramphenicol acetyltransferase-like domain"/>
    <property type="match status" value="1"/>
</dbReference>
<accession>A0A841AV62</accession>
<dbReference type="InterPro" id="IPR006162">
    <property type="entry name" value="Ppantetheine_attach_site"/>
</dbReference>
<dbReference type="FunFam" id="2.30.38.10:FF:000001">
    <property type="entry name" value="Non-ribosomal peptide synthetase PvdI"/>
    <property type="match status" value="1"/>
</dbReference>
<dbReference type="Gene3D" id="3.30.300.30">
    <property type="match status" value="2"/>
</dbReference>
<dbReference type="InterPro" id="IPR009081">
    <property type="entry name" value="PP-bd_ACP"/>
</dbReference>
<dbReference type="NCBIfam" id="TIGR01733">
    <property type="entry name" value="AA-adenyl-dom"/>
    <property type="match status" value="1"/>
</dbReference>
<dbReference type="GO" id="GO:0008610">
    <property type="term" value="P:lipid biosynthetic process"/>
    <property type="evidence" value="ECO:0007669"/>
    <property type="project" value="UniProtKB-ARBA"/>
</dbReference>
<dbReference type="GO" id="GO:0009366">
    <property type="term" value="C:enterobactin synthetase complex"/>
    <property type="evidence" value="ECO:0007669"/>
    <property type="project" value="TreeGrafter"/>
</dbReference>
<dbReference type="PROSITE" id="PS50075">
    <property type="entry name" value="CARRIER"/>
    <property type="match status" value="2"/>
</dbReference>
<feature type="domain" description="Carrier" evidence="4">
    <location>
        <begin position="499"/>
        <end position="576"/>
    </location>
</feature>
<dbReference type="InterPro" id="IPR000873">
    <property type="entry name" value="AMP-dep_synth/lig_dom"/>
</dbReference>
<comment type="caution">
    <text evidence="5">The sequence shown here is derived from an EMBL/GenBank/DDBJ whole genome shotgun (WGS) entry which is preliminary data.</text>
</comment>
<dbReference type="SUPFAM" id="SSF47336">
    <property type="entry name" value="ACP-like"/>
    <property type="match status" value="2"/>
</dbReference>
<reference evidence="5 6" key="1">
    <citation type="submission" date="2020-08" db="EMBL/GenBank/DDBJ databases">
        <title>Sequencing the genomes of 1000 actinobacteria strains.</title>
        <authorList>
            <person name="Klenk H.-P."/>
        </authorList>
    </citation>
    <scope>NUCLEOTIDE SEQUENCE [LARGE SCALE GENOMIC DNA]</scope>
    <source>
        <strain evidence="5 6">DSM 45272</strain>
    </source>
</reference>
<sequence length="1626" mass="175403">MSDATLASLIDQQVARTPHAAAVAFEGEVLTYREFDTRARRVAGALARRGIGPGSKVALTIPRSLELVIAIHAVAKSGAAYVPVDPDYPAERIAHLLEDSAPDAVLTATEVGGLAAAEDPESGGRIRPPHAGDPAYVIYTSGSTGRPKGVVVPHSAIVNRLLWGQDRYPLGPGDSVLQKTPASFDISVWEFFWPLLAGARLVVAKPGGHRDPAYLAGLIRTEEVTTAHFVPSMLTMFLSDPAAAGCTSLRRVLCSGEALPSAVARRFTELLPRSELHNLYGPTEAAVEVSHRRFDPVEDAETVAIGEPVRDTRLYVLDPARRPVEPGAIGELYIAGAQLAWGYHGKPGLTADRFVPCPFAGQGERMYQTGDLVRERPDGALEYLGRSDDQVKVRGFRVELGEIEAALLAHDSVGGAAAVLREDAPGDQRLVGYVTAADGHPAPDGSSLRAFVAKSLPEHTVPMAVVVLGDLPVTAHGKLDRKALPPVDWAGLSGGRSRPAESPLGRKITAVWAEVLGHDGANLGADADFFAIGGHSLSATRLVGRLNREFGVDLPLRAVFDHRTPASLEPVIRELLGRTTAGTPPITAAVDAVGPAPLSPGQQRLWFLEQLQPGTALYNVPSIIRLSGAVSETALADAFDALVARHDALRTVFGSEDGKPSQRVVDGREARLRVVRPPDAAAAVHVITRETNEPFDLVADLPVRALLLRLDTGDSLLVITAHHIAVDAWSMDVLLDELSDLYAHNLGEPVPVPAPPAFQYLDFVAWQREHLTGQAVDGYLAYWKRALAGCPQILDLPTDRQRPAVQSYRGSVLWQDLPAEVVAAVRATARDAGATPFMVLLAGFFLLLGRLSGQERFLVGAPIAGRSRPETESAVGFFVNQLALRADLTGEPTVGELLARVRETTLQAYAHQDLPFERLVEELRPERDLSRSPLCQVLFNHIMPRRDEWDSGGLRWRREQGDEAFAKLDLGLYVWEHGDRVRCQFIHNAELFSAERMRGVADQYLAVLRALTGDVGRRLSGISLVTDEMRSLLPDPRRPVRAEPVPSLVSQVVTAARAHPDRVALSGPDGKWTYRELVERTAATAEAMRSAGIGRGDTVAVLGARTPWLPASMLAVSAVGAVAALLDPTYPRAWLDRRMRRVRPAAVLNLSAVTLDGVTVIRPEDHSSSTVDDPWRVLEEAGLAAVPDAAFLLFTSGTTAEPKGVLSAQSPLCRFLRWQAERFELSGDDRFAVLSGLGHDPILRDCFAGLVVGGEVHFPAEETRGEPAELAAWLRSNRITSAHLTPTLGTMLATATDSAAPELRWLFFGGEALSSAQVRSMTRWAPSAVPVNFYGKTETPQAAGHFVASPCPPSPHVPIGRGTAEAQLLVITDADLQAGVGEPGELVVRSPYLALRYLDETDADPFPVSMFGQDAEDRIHRTGDVARYRPDGTVELAGRRDRQLNLRGHRIEPAQIEAVLTGHPDVWEAAVLACRGPRPEDDWLAAHVVPAPGGSPTIGELTAYLAEQLPAHQRPARLAITDSLPMTSNGKVDENALRRVEFPAMEAVESVTELDPVESALATAWEEVLGGPPARLDQSFFEVGHSLLATQYVVRVRRSLGVEVPLRQLFASPSVAALARHLRSKL</sequence>
<dbReference type="Gene3D" id="3.30.559.30">
    <property type="entry name" value="Nonribosomal peptide synthetase, condensation domain"/>
    <property type="match status" value="1"/>
</dbReference>
<dbReference type="CDD" id="cd19531">
    <property type="entry name" value="LCL_NRPS-like"/>
    <property type="match status" value="1"/>
</dbReference>
<gene>
    <name evidence="5" type="ORF">HDA45_000618</name>
</gene>
<dbReference type="InterPro" id="IPR001242">
    <property type="entry name" value="Condensation_dom"/>
</dbReference>
<evidence type="ECO:0000259" key="4">
    <source>
        <dbReference type="PROSITE" id="PS50075"/>
    </source>
</evidence>
<dbReference type="Pfam" id="PF13193">
    <property type="entry name" value="AMP-binding_C"/>
    <property type="match status" value="2"/>
</dbReference>
<evidence type="ECO:0000256" key="2">
    <source>
        <dbReference type="ARBA" id="ARBA00022450"/>
    </source>
</evidence>
<protein>
    <submittedName>
        <fullName evidence="5">Amino acid adenylation domain-containing protein</fullName>
    </submittedName>
</protein>
<evidence type="ECO:0000256" key="1">
    <source>
        <dbReference type="ARBA" id="ARBA00001957"/>
    </source>
</evidence>
<dbReference type="Pfam" id="PF00501">
    <property type="entry name" value="AMP-binding"/>
    <property type="match status" value="2"/>
</dbReference>
<dbReference type="Pfam" id="PF00668">
    <property type="entry name" value="Condensation"/>
    <property type="match status" value="1"/>
</dbReference>
<dbReference type="Proteomes" id="UP000580861">
    <property type="component" value="Unassembled WGS sequence"/>
</dbReference>
<dbReference type="GO" id="GO:0031177">
    <property type="term" value="F:phosphopantetheine binding"/>
    <property type="evidence" value="ECO:0007669"/>
    <property type="project" value="InterPro"/>
</dbReference>
<evidence type="ECO:0000313" key="6">
    <source>
        <dbReference type="Proteomes" id="UP000580861"/>
    </source>
</evidence>
<dbReference type="PANTHER" id="PTHR45527:SF1">
    <property type="entry name" value="FATTY ACID SYNTHASE"/>
    <property type="match status" value="1"/>
</dbReference>
<dbReference type="FunFam" id="3.40.50.12780:FF:000012">
    <property type="entry name" value="Non-ribosomal peptide synthetase"/>
    <property type="match status" value="1"/>
</dbReference>
<dbReference type="GO" id="GO:0005829">
    <property type="term" value="C:cytosol"/>
    <property type="evidence" value="ECO:0007669"/>
    <property type="project" value="TreeGrafter"/>
</dbReference>
<comment type="cofactor">
    <cofactor evidence="1">
        <name>pantetheine 4'-phosphate</name>
        <dbReference type="ChEBI" id="CHEBI:47942"/>
    </cofactor>
</comment>
<proteinExistence type="predicted"/>
<dbReference type="EMBL" id="JACHMX010000001">
    <property type="protein sequence ID" value="MBB5850531.1"/>
    <property type="molecule type" value="Genomic_DNA"/>
</dbReference>
<dbReference type="Pfam" id="PF00550">
    <property type="entry name" value="PP-binding"/>
    <property type="match status" value="2"/>
</dbReference>
<dbReference type="GO" id="GO:0009239">
    <property type="term" value="P:enterobactin biosynthetic process"/>
    <property type="evidence" value="ECO:0007669"/>
    <property type="project" value="TreeGrafter"/>
</dbReference>
<keyword evidence="2" id="KW-0596">Phosphopantetheine</keyword>
<keyword evidence="3" id="KW-0597">Phosphoprotein</keyword>
<dbReference type="FunFam" id="3.30.300.30:FF:000010">
    <property type="entry name" value="Enterobactin synthetase component F"/>
    <property type="match status" value="1"/>
</dbReference>
<dbReference type="InterPro" id="IPR023213">
    <property type="entry name" value="CAT-like_dom_sf"/>
</dbReference>
<dbReference type="SMART" id="SM00823">
    <property type="entry name" value="PKS_PP"/>
    <property type="match status" value="2"/>
</dbReference>
<dbReference type="InterPro" id="IPR020845">
    <property type="entry name" value="AMP-binding_CS"/>
</dbReference>
<evidence type="ECO:0000313" key="5">
    <source>
        <dbReference type="EMBL" id="MBB5850531.1"/>
    </source>
</evidence>
<dbReference type="InterPro" id="IPR036736">
    <property type="entry name" value="ACP-like_sf"/>
</dbReference>
<dbReference type="InterPro" id="IPR020806">
    <property type="entry name" value="PKS_PP-bd"/>
</dbReference>
<dbReference type="GO" id="GO:0043041">
    <property type="term" value="P:amino acid activation for nonribosomal peptide biosynthetic process"/>
    <property type="evidence" value="ECO:0007669"/>
    <property type="project" value="TreeGrafter"/>
</dbReference>
<keyword evidence="6" id="KW-1185">Reference proteome</keyword>
<dbReference type="GO" id="GO:0047527">
    <property type="term" value="F:2,3-dihydroxybenzoate-serine ligase activity"/>
    <property type="evidence" value="ECO:0007669"/>
    <property type="project" value="TreeGrafter"/>
</dbReference>
<dbReference type="FunFam" id="3.40.50.980:FF:000002">
    <property type="entry name" value="Enterobactin synthetase component F"/>
    <property type="match status" value="1"/>
</dbReference>
<dbReference type="InterPro" id="IPR045851">
    <property type="entry name" value="AMP-bd_C_sf"/>
</dbReference>
<dbReference type="CDD" id="cd17646">
    <property type="entry name" value="A_NRPS_AB3403-like"/>
    <property type="match status" value="1"/>
</dbReference>
<dbReference type="InterPro" id="IPR025110">
    <property type="entry name" value="AMP-bd_C"/>
</dbReference>
<dbReference type="SUPFAM" id="SSF52777">
    <property type="entry name" value="CoA-dependent acyltransferases"/>
    <property type="match status" value="2"/>
</dbReference>
<dbReference type="InterPro" id="IPR010071">
    <property type="entry name" value="AA_adenyl_dom"/>
</dbReference>
<name>A0A841AV62_9PSEU</name>
<dbReference type="RefSeq" id="WP_184891781.1">
    <property type="nucleotide sequence ID" value="NZ_JACHMX010000001.1"/>
</dbReference>
<evidence type="ECO:0000256" key="3">
    <source>
        <dbReference type="ARBA" id="ARBA00022553"/>
    </source>
</evidence>
<organism evidence="5 6">
    <name type="scientific">Amycolatopsis umgeniensis</name>
    <dbReference type="NCBI Taxonomy" id="336628"/>
    <lineage>
        <taxon>Bacteria</taxon>
        <taxon>Bacillati</taxon>
        <taxon>Actinomycetota</taxon>
        <taxon>Actinomycetes</taxon>
        <taxon>Pseudonocardiales</taxon>
        <taxon>Pseudonocardiaceae</taxon>
        <taxon>Amycolatopsis</taxon>
    </lineage>
</organism>
<feature type="domain" description="Carrier" evidence="4">
    <location>
        <begin position="1552"/>
        <end position="1626"/>
    </location>
</feature>